<sequence length="228" mass="24419">MPGHLADYLLFTLTGVLSAPHCVGMCGGIMSAWTLNSPVPLMQTVLAYNLGRIATYTLVGAFMGFIGSFVEAAGKIVGIQGIANILGGLFIILWIFKQYALPIAKWTPLQIPAMQLLLNKSKNKKGLTAVFVSGLLLGFLPCGLTYAMHMKAAATGSVWNGALTLLFFGVGTLPALLFVGMFSQLLSRALRTRVLFAAKTLALFIGIVSILRGMAVNGWIPSVNPWLW</sequence>
<protein>
    <submittedName>
        <fullName evidence="3">Sulfite exporter TauE/SafE family protein</fullName>
    </submittedName>
</protein>
<dbReference type="Pfam" id="PF13386">
    <property type="entry name" value="DsbD_2"/>
    <property type="match status" value="1"/>
</dbReference>
<dbReference type="RefSeq" id="WP_371754000.1">
    <property type="nucleotide sequence ID" value="NZ_JAYJLD010000011.1"/>
</dbReference>
<evidence type="ECO:0000313" key="4">
    <source>
        <dbReference type="Proteomes" id="UP001310386"/>
    </source>
</evidence>
<dbReference type="InterPro" id="IPR039447">
    <property type="entry name" value="UreH-like_TM_dom"/>
</dbReference>
<feature type="domain" description="Urease accessory protein UreH-like transmembrane" evidence="2">
    <location>
        <begin position="12"/>
        <end position="208"/>
    </location>
</feature>
<feature type="transmembrane region" description="Helical" evidence="1">
    <location>
        <begin position="161"/>
        <end position="182"/>
    </location>
</feature>
<gene>
    <name evidence="3" type="ORF">VF724_09400</name>
</gene>
<dbReference type="PANTHER" id="PTHR42208:SF1">
    <property type="entry name" value="HEAVY METAL TRANSPORTER"/>
    <property type="match status" value="1"/>
</dbReference>
<feature type="transmembrane region" description="Helical" evidence="1">
    <location>
        <begin position="127"/>
        <end position="149"/>
    </location>
</feature>
<feature type="transmembrane region" description="Helical" evidence="1">
    <location>
        <begin position="6"/>
        <end position="33"/>
    </location>
</feature>
<reference evidence="3" key="1">
    <citation type="submission" date="2023-12" db="EMBL/GenBank/DDBJ databases">
        <title>Fervidustalea candida gen. nov., sp. nov., a novel member of the family Paenibacillaceae isolated from a geothermal area.</title>
        <authorList>
            <person name="Li W.-J."/>
            <person name="Jiao J.-Y."/>
            <person name="Chen Y."/>
        </authorList>
    </citation>
    <scope>NUCLEOTIDE SEQUENCE</scope>
    <source>
        <strain evidence="3">SYSU GA230002</strain>
    </source>
</reference>
<evidence type="ECO:0000256" key="1">
    <source>
        <dbReference type="SAM" id="Phobius"/>
    </source>
</evidence>
<name>A0ABU5ZH93_9BACL</name>
<dbReference type="EMBL" id="JAYJLD010000011">
    <property type="protein sequence ID" value="MEB3101878.1"/>
    <property type="molecule type" value="Genomic_DNA"/>
</dbReference>
<keyword evidence="1" id="KW-0472">Membrane</keyword>
<comment type="caution">
    <text evidence="3">The sequence shown here is derived from an EMBL/GenBank/DDBJ whole genome shotgun (WGS) entry which is preliminary data.</text>
</comment>
<evidence type="ECO:0000259" key="2">
    <source>
        <dbReference type="Pfam" id="PF13386"/>
    </source>
</evidence>
<proteinExistence type="predicted"/>
<organism evidence="3 4">
    <name type="scientific">Ferviditalea candida</name>
    <dbReference type="NCBI Taxonomy" id="3108399"/>
    <lineage>
        <taxon>Bacteria</taxon>
        <taxon>Bacillati</taxon>
        <taxon>Bacillota</taxon>
        <taxon>Bacilli</taxon>
        <taxon>Bacillales</taxon>
        <taxon>Paenibacillaceae</taxon>
        <taxon>Ferviditalea</taxon>
    </lineage>
</organism>
<feature type="transmembrane region" description="Helical" evidence="1">
    <location>
        <begin position="45"/>
        <end position="70"/>
    </location>
</feature>
<feature type="transmembrane region" description="Helical" evidence="1">
    <location>
        <begin position="194"/>
        <end position="220"/>
    </location>
</feature>
<evidence type="ECO:0000313" key="3">
    <source>
        <dbReference type="EMBL" id="MEB3101878.1"/>
    </source>
</evidence>
<keyword evidence="1" id="KW-0812">Transmembrane</keyword>
<dbReference type="PANTHER" id="PTHR42208">
    <property type="entry name" value="HEAVY METAL TRANSPORTER-RELATED"/>
    <property type="match status" value="1"/>
</dbReference>
<dbReference type="Proteomes" id="UP001310386">
    <property type="component" value="Unassembled WGS sequence"/>
</dbReference>
<feature type="transmembrane region" description="Helical" evidence="1">
    <location>
        <begin position="76"/>
        <end position="96"/>
    </location>
</feature>
<keyword evidence="1" id="KW-1133">Transmembrane helix</keyword>
<accession>A0ABU5ZH93</accession>
<keyword evidence="4" id="KW-1185">Reference proteome</keyword>